<evidence type="ECO:0000313" key="3">
    <source>
        <dbReference type="Proteomes" id="UP001443914"/>
    </source>
</evidence>
<keyword evidence="1" id="KW-0472">Membrane</keyword>
<keyword evidence="3" id="KW-1185">Reference proteome</keyword>
<dbReference type="Proteomes" id="UP001443914">
    <property type="component" value="Unassembled WGS sequence"/>
</dbReference>
<dbReference type="AlphaFoldDB" id="A0AAW1M8H8"/>
<reference evidence="2" key="1">
    <citation type="submission" date="2024-03" db="EMBL/GenBank/DDBJ databases">
        <title>WGS assembly of Saponaria officinalis var. Norfolk2.</title>
        <authorList>
            <person name="Jenkins J."/>
            <person name="Shu S."/>
            <person name="Grimwood J."/>
            <person name="Barry K."/>
            <person name="Goodstein D."/>
            <person name="Schmutz J."/>
            <person name="Leebens-Mack J."/>
            <person name="Osbourn A."/>
        </authorList>
    </citation>
    <scope>NUCLEOTIDE SEQUENCE [LARGE SCALE GENOMIC DNA]</scope>
    <source>
        <strain evidence="2">JIC</strain>
    </source>
</reference>
<evidence type="ECO:0000313" key="2">
    <source>
        <dbReference type="EMBL" id="KAK9740967.1"/>
    </source>
</evidence>
<sequence>MGRLSRVLPPFLPFTQAFKIVITAALTGSLYYIAASPKGKLLILDYRANLSIVKLFFFISDPTYFVAHVLQSRFGRENPEKLFAGFVFFSEFDILFFVVLRMQQIAR</sequence>
<organism evidence="2 3">
    <name type="scientific">Saponaria officinalis</name>
    <name type="common">Common soapwort</name>
    <name type="synonym">Lychnis saponaria</name>
    <dbReference type="NCBI Taxonomy" id="3572"/>
    <lineage>
        <taxon>Eukaryota</taxon>
        <taxon>Viridiplantae</taxon>
        <taxon>Streptophyta</taxon>
        <taxon>Embryophyta</taxon>
        <taxon>Tracheophyta</taxon>
        <taxon>Spermatophyta</taxon>
        <taxon>Magnoliopsida</taxon>
        <taxon>eudicotyledons</taxon>
        <taxon>Gunneridae</taxon>
        <taxon>Pentapetalae</taxon>
        <taxon>Caryophyllales</taxon>
        <taxon>Caryophyllaceae</taxon>
        <taxon>Caryophylleae</taxon>
        <taxon>Saponaria</taxon>
    </lineage>
</organism>
<keyword evidence="1" id="KW-1133">Transmembrane helix</keyword>
<feature type="transmembrane region" description="Helical" evidence="1">
    <location>
        <begin position="82"/>
        <end position="100"/>
    </location>
</feature>
<feature type="transmembrane region" description="Helical" evidence="1">
    <location>
        <begin position="12"/>
        <end position="34"/>
    </location>
</feature>
<dbReference type="EMBL" id="JBDFQZ010000003">
    <property type="protein sequence ID" value="KAK9740967.1"/>
    <property type="molecule type" value="Genomic_DNA"/>
</dbReference>
<evidence type="ECO:0000256" key="1">
    <source>
        <dbReference type="SAM" id="Phobius"/>
    </source>
</evidence>
<gene>
    <name evidence="2" type="ORF">RND81_03G073500</name>
</gene>
<accession>A0AAW1M8H8</accession>
<name>A0AAW1M8H8_SAPOF</name>
<feature type="transmembrane region" description="Helical" evidence="1">
    <location>
        <begin position="46"/>
        <end position="70"/>
    </location>
</feature>
<comment type="caution">
    <text evidence="2">The sequence shown here is derived from an EMBL/GenBank/DDBJ whole genome shotgun (WGS) entry which is preliminary data.</text>
</comment>
<dbReference type="PANTHER" id="PTHR36736:SF1">
    <property type="entry name" value="OS03G0100030 PROTEIN"/>
    <property type="match status" value="1"/>
</dbReference>
<dbReference type="PANTHER" id="PTHR36736">
    <property type="entry name" value="OS03G0100030 PROTEIN"/>
    <property type="match status" value="1"/>
</dbReference>
<keyword evidence="1" id="KW-0812">Transmembrane</keyword>
<protein>
    <submittedName>
        <fullName evidence="2">Uncharacterized protein</fullName>
    </submittedName>
</protein>
<proteinExistence type="predicted"/>